<feature type="transmembrane region" description="Helical" evidence="3">
    <location>
        <begin position="533"/>
        <end position="555"/>
    </location>
</feature>
<name>A0A1U7CLA4_9BACT</name>
<feature type="transmembrane region" description="Helical" evidence="3">
    <location>
        <begin position="575"/>
        <end position="601"/>
    </location>
</feature>
<dbReference type="SUPFAM" id="SSF52151">
    <property type="entry name" value="FabD/lysophospholipase-like"/>
    <property type="match status" value="1"/>
</dbReference>
<dbReference type="STRING" id="1387353.BSF38_01151"/>
<keyword evidence="1" id="KW-0443">Lipid metabolism</keyword>
<dbReference type="InterPro" id="IPR016035">
    <property type="entry name" value="Acyl_Trfase/lysoPLipase"/>
</dbReference>
<protein>
    <submittedName>
        <fullName evidence="5">Patatin-like phospholipase</fullName>
    </submittedName>
</protein>
<keyword evidence="3" id="KW-0472">Membrane</keyword>
<evidence type="ECO:0000256" key="2">
    <source>
        <dbReference type="SAM" id="MobiDB-lite"/>
    </source>
</evidence>
<dbReference type="Gene3D" id="3.40.1090.10">
    <property type="entry name" value="Cytosolic phospholipase A2 catalytic domain"/>
    <property type="match status" value="2"/>
</dbReference>
<dbReference type="KEGG" id="pbor:BSF38_01151"/>
<dbReference type="Pfam" id="PF01734">
    <property type="entry name" value="Patatin"/>
    <property type="match status" value="1"/>
</dbReference>
<feature type="compositionally biased region" description="Basic and acidic residues" evidence="2">
    <location>
        <begin position="55"/>
        <end position="67"/>
    </location>
</feature>
<sequence length="1426" mass="158529">MNRDPLFADVLSEELHAIDMRRACALFGRDEVLAEGETEPDLQLVETPAPSGETPEERQKREDHDSARFDREMRKAALDRDLVGLAFSGGGIRSATFSLGILQGLGRMKLLRRIDYLSTVSGGGYIGSWLAAWIRREGTRAEPPDPASPGDGATVPDAMENVELQLNPSRIEQSNARRPVFEERSIVDEEPEAIRHLRSYSNYLTPRPGLFTTDTWTLLGIYIRNFLLNQLILFPLTVAFVVLVWIVVLFFGPHRWGSGKWCGFFFLALLAWSFTLLGLELSKLYRARTQFSKEPPRLMQWFAKAYGARWLVRSLGSGAFQLLVILPLFIAAVVAVWLFGVYPNGDFHWRAAAELVNQFKEEKVSVPGGIVQDWTVDGNFSVTQAAVFAIGFGLLHFAAHLFGMSSGLALDFARLKGFEEWTTRLRRDVLVLLASLASGAFGGFLFYLFMIWYLIPFSNDAGALATFGPPLAVLLFTAAVYLEVGLLGRFLAEDEREWWATVTSLLLTKAAVWLVVLGTIVYVPWLVLRLNQWAQITLTPALVMGWVATSLGAALAGRTGEPNQTQKGSGWILGLFLKAAPVVFLIGLLSGVSWMVWRIVFESLSVPMKLSWFTEAIERDLVTLPALVAAFLSCLLVAAAANILINVNLFSLHSMYANRLTRCYLGASRRKEEWTTTWRNGVWNPGTGGAPTGSGGKLRSGQLLTGFDFHDDLPLRDLRIGSRPDSNSRPSTADNGYWGPFRLINTAMNLVKGQELAVQDRKAESFVLSPLYCGSKGTGYRKLGQDSDEILTLGRAMAISGAAADPSVGAKQSGALTALLTIFNARLGWWIENPKTTKNWTARSPRFAGLLWYELAGLSDENGSYVHLSDGGHFENLGVYELIRRRCRYIIVCDAGQDRKSIYDDLATLTRLCRSDFGVRITIDTGPIDPANETLRGRWHCAIGQIHYEDVDPGEVPGLLIYIKASLTGDEPSDVRNYAATHPDFPHQTTADQFFDEAQFESYRALGHHIASTVFNPVAYDGPGVVEKTQDEGDVRQGFKQNNRELFSRLRSHWFPAPPGIEATYEETAQAFGILQGVMRSDGTLRAFSRDMNPELGRADAGVQGGGDHVGIAPSAEEERANRRSAELHMVNQVVQVMEKAWRGVRLEGYPEHPINRGWMNALRRVSRSKTLQRNWPIVRGGFDQEFVQFLERELGLPDGSPTPFPLSRNAAGVYVIVMDSGDKIVGGSVRLLGKEFAREWPKEQALEDLIGQAQTLKMADETPASWLIFSTRYDTGSGQLRPTFPIGLVMVRPWEPEDLELIVWLRGPYRSMGIGRDCLAASSSGHGLLDRIINDLGPKPGEAKKRLVARFPKTKPGCRAIERKLWLNFHYAYEFRAKGSVDVDSGSELLMYRWLRPPEVDFDQPPAAQSDQTPETEQVMASEEA</sequence>
<gene>
    <name evidence="5" type="ORF">BSF38_01151</name>
</gene>
<feature type="transmembrane region" description="Helical" evidence="3">
    <location>
        <begin position="430"/>
        <end position="455"/>
    </location>
</feature>
<dbReference type="EMBL" id="CP019082">
    <property type="protein sequence ID" value="APW59720.1"/>
    <property type="molecule type" value="Genomic_DNA"/>
</dbReference>
<keyword evidence="6" id="KW-1185">Reference proteome</keyword>
<evidence type="ECO:0000256" key="1">
    <source>
        <dbReference type="ARBA" id="ARBA00023098"/>
    </source>
</evidence>
<keyword evidence="3" id="KW-0812">Transmembrane</keyword>
<dbReference type="RefSeq" id="WP_210405682.1">
    <property type="nucleotide sequence ID" value="NZ_CP019082.1"/>
</dbReference>
<accession>A0A1U7CLA4</accession>
<feature type="domain" description="PNPLA" evidence="4">
    <location>
        <begin position="85"/>
        <end position="141"/>
    </location>
</feature>
<evidence type="ECO:0000256" key="3">
    <source>
        <dbReference type="SAM" id="Phobius"/>
    </source>
</evidence>
<organism evidence="5 6">
    <name type="scientific">Paludisphaera borealis</name>
    <dbReference type="NCBI Taxonomy" id="1387353"/>
    <lineage>
        <taxon>Bacteria</taxon>
        <taxon>Pseudomonadati</taxon>
        <taxon>Planctomycetota</taxon>
        <taxon>Planctomycetia</taxon>
        <taxon>Isosphaerales</taxon>
        <taxon>Isosphaeraceae</taxon>
        <taxon>Paludisphaera</taxon>
    </lineage>
</organism>
<dbReference type="GO" id="GO:0004623">
    <property type="term" value="F:phospholipase A2 activity"/>
    <property type="evidence" value="ECO:0007669"/>
    <property type="project" value="TreeGrafter"/>
</dbReference>
<dbReference type="GO" id="GO:0046475">
    <property type="term" value="P:glycerophospholipid catabolic process"/>
    <property type="evidence" value="ECO:0007669"/>
    <property type="project" value="TreeGrafter"/>
</dbReference>
<reference evidence="6" key="1">
    <citation type="submission" date="2016-12" db="EMBL/GenBank/DDBJ databases">
        <title>Comparative genomics of four Isosphaeraceae planctomycetes: a common pool of plasmids and glycoside hydrolase genes.</title>
        <authorList>
            <person name="Ivanova A."/>
        </authorList>
    </citation>
    <scope>NUCLEOTIDE SEQUENCE [LARGE SCALE GENOMIC DNA]</scope>
    <source>
        <strain evidence="6">PX4</strain>
    </source>
</reference>
<feature type="compositionally biased region" description="Polar residues" evidence="2">
    <location>
        <begin position="1408"/>
        <end position="1417"/>
    </location>
</feature>
<feature type="transmembrane region" description="Helical" evidence="3">
    <location>
        <begin position="319"/>
        <end position="340"/>
    </location>
</feature>
<feature type="transmembrane region" description="Helical" evidence="3">
    <location>
        <begin position="258"/>
        <end position="279"/>
    </location>
</feature>
<feature type="transmembrane region" description="Helical" evidence="3">
    <location>
        <begin position="621"/>
        <end position="645"/>
    </location>
</feature>
<dbReference type="PANTHER" id="PTHR10728:SF40">
    <property type="entry name" value="PATATIN FAMILY PROTEIN"/>
    <property type="match status" value="1"/>
</dbReference>
<dbReference type="GO" id="GO:0005829">
    <property type="term" value="C:cytosol"/>
    <property type="evidence" value="ECO:0007669"/>
    <property type="project" value="TreeGrafter"/>
</dbReference>
<keyword evidence="3" id="KW-1133">Transmembrane helix</keyword>
<feature type="region of interest" description="Disordered" evidence="2">
    <location>
        <begin position="36"/>
        <end position="67"/>
    </location>
</feature>
<feature type="transmembrane region" description="Helical" evidence="3">
    <location>
        <begin position="385"/>
        <end position="410"/>
    </location>
</feature>
<dbReference type="Proteomes" id="UP000186309">
    <property type="component" value="Chromosome"/>
</dbReference>
<feature type="transmembrane region" description="Helical" evidence="3">
    <location>
        <begin position="504"/>
        <end position="527"/>
    </location>
</feature>
<evidence type="ECO:0000313" key="5">
    <source>
        <dbReference type="EMBL" id="APW59720.1"/>
    </source>
</evidence>
<evidence type="ECO:0000259" key="4">
    <source>
        <dbReference type="Pfam" id="PF01734"/>
    </source>
</evidence>
<feature type="region of interest" description="Disordered" evidence="2">
    <location>
        <begin position="1402"/>
        <end position="1426"/>
    </location>
</feature>
<dbReference type="PANTHER" id="PTHR10728">
    <property type="entry name" value="CYTOSOLIC PHOSPHOLIPASE A2"/>
    <property type="match status" value="1"/>
</dbReference>
<proteinExistence type="predicted"/>
<feature type="transmembrane region" description="Helical" evidence="3">
    <location>
        <begin position="467"/>
        <end position="492"/>
    </location>
</feature>
<evidence type="ECO:0000313" key="6">
    <source>
        <dbReference type="Proteomes" id="UP000186309"/>
    </source>
</evidence>
<dbReference type="InterPro" id="IPR002641">
    <property type="entry name" value="PNPLA_dom"/>
</dbReference>
<feature type="transmembrane region" description="Helical" evidence="3">
    <location>
        <begin position="231"/>
        <end position="252"/>
    </location>
</feature>